<dbReference type="AlphaFoldDB" id="A0A7W3IR13"/>
<dbReference type="GO" id="GO:0016887">
    <property type="term" value="F:ATP hydrolysis activity"/>
    <property type="evidence" value="ECO:0007669"/>
    <property type="project" value="TreeGrafter"/>
</dbReference>
<dbReference type="InterPro" id="IPR050625">
    <property type="entry name" value="ParA/MinD_ATPase"/>
</dbReference>
<proteinExistence type="predicted"/>
<evidence type="ECO:0000313" key="3">
    <source>
        <dbReference type="Proteomes" id="UP000523079"/>
    </source>
</evidence>
<feature type="compositionally biased region" description="Low complexity" evidence="1">
    <location>
        <begin position="305"/>
        <end position="324"/>
    </location>
</feature>
<dbReference type="PANTHER" id="PTHR43384:SF14">
    <property type="entry name" value="ESX-1 SECRETION-ASSOCIATED PROTEIN ESPI"/>
    <property type="match status" value="1"/>
</dbReference>
<keyword evidence="2" id="KW-0282">Flagellum</keyword>
<evidence type="ECO:0000256" key="1">
    <source>
        <dbReference type="SAM" id="MobiDB-lite"/>
    </source>
</evidence>
<keyword evidence="2" id="KW-0969">Cilium</keyword>
<name>A0A7W3IR13_9ACTN</name>
<dbReference type="PANTHER" id="PTHR43384">
    <property type="entry name" value="SEPTUM SITE-DETERMINING PROTEIN MIND HOMOLOG, CHLOROPLASTIC-RELATED"/>
    <property type="match status" value="1"/>
</dbReference>
<sequence length="332" mass="33506">MNRVLAGLAPVLLGGTAAARRLGTDDTRVRTPLTVSRRIAVVSVGGGTGCTTTVAALAGLLARRRRGPVLAVDAAGGQAGLLRRCGSEAPGEPDVEAEREAAAIRRTARTAADARQGLARSVSGLHLLDLTEAGRARVPGQVWGAQVGPVARFFDLVLTDWGTRDAEESATLAAESHLTVVVGRAAPASAAAAATRALELAGSGPGESVLVLLADVAGTGAPTAAGLRAELRTRLPARPERVGNPVAPDRDDDPVLVLPFDRALAGAEGLDSRRSSARTRAAHLAAAAAVVDRVAGRIVPPVRPPATSSATTLATTGAAAGAPVRARRGVVS</sequence>
<dbReference type="EMBL" id="JACGWT010000002">
    <property type="protein sequence ID" value="MBA8793638.1"/>
    <property type="molecule type" value="Genomic_DNA"/>
</dbReference>
<comment type="caution">
    <text evidence="2">The sequence shown here is derived from an EMBL/GenBank/DDBJ whole genome shotgun (WGS) entry which is preliminary data.</text>
</comment>
<dbReference type="RefSeq" id="WP_182559230.1">
    <property type="nucleotide sequence ID" value="NZ_JACGWT010000002.1"/>
</dbReference>
<dbReference type="GO" id="GO:0051782">
    <property type="term" value="P:negative regulation of cell division"/>
    <property type="evidence" value="ECO:0007669"/>
    <property type="project" value="TreeGrafter"/>
</dbReference>
<keyword evidence="2" id="KW-0966">Cell projection</keyword>
<accession>A0A7W3IR13</accession>
<dbReference type="InterPro" id="IPR027417">
    <property type="entry name" value="P-loop_NTPase"/>
</dbReference>
<dbReference type="SUPFAM" id="SSF52540">
    <property type="entry name" value="P-loop containing nucleoside triphosphate hydrolases"/>
    <property type="match status" value="1"/>
</dbReference>
<organism evidence="2 3">
    <name type="scientific">Microlunatus kandeliicorticis</name>
    <dbReference type="NCBI Taxonomy" id="1759536"/>
    <lineage>
        <taxon>Bacteria</taxon>
        <taxon>Bacillati</taxon>
        <taxon>Actinomycetota</taxon>
        <taxon>Actinomycetes</taxon>
        <taxon>Propionibacteriales</taxon>
        <taxon>Propionibacteriaceae</taxon>
        <taxon>Microlunatus</taxon>
    </lineage>
</organism>
<dbReference type="GO" id="GO:0005524">
    <property type="term" value="F:ATP binding"/>
    <property type="evidence" value="ECO:0007669"/>
    <property type="project" value="TreeGrafter"/>
</dbReference>
<dbReference type="Proteomes" id="UP000523079">
    <property type="component" value="Unassembled WGS sequence"/>
</dbReference>
<dbReference type="GO" id="GO:0009898">
    <property type="term" value="C:cytoplasmic side of plasma membrane"/>
    <property type="evidence" value="ECO:0007669"/>
    <property type="project" value="TreeGrafter"/>
</dbReference>
<dbReference type="GO" id="GO:0005829">
    <property type="term" value="C:cytosol"/>
    <property type="evidence" value="ECO:0007669"/>
    <property type="project" value="TreeGrafter"/>
</dbReference>
<protein>
    <submittedName>
        <fullName evidence="2">MinD-like ATPase involved in chromosome partitioning or flagellar assembly</fullName>
    </submittedName>
</protein>
<feature type="region of interest" description="Disordered" evidence="1">
    <location>
        <begin position="302"/>
        <end position="332"/>
    </location>
</feature>
<dbReference type="Gene3D" id="3.40.50.300">
    <property type="entry name" value="P-loop containing nucleotide triphosphate hydrolases"/>
    <property type="match status" value="1"/>
</dbReference>
<gene>
    <name evidence="2" type="ORF">FHX74_001243</name>
</gene>
<evidence type="ECO:0000313" key="2">
    <source>
        <dbReference type="EMBL" id="MBA8793638.1"/>
    </source>
</evidence>
<reference evidence="2 3" key="1">
    <citation type="submission" date="2020-07" db="EMBL/GenBank/DDBJ databases">
        <title>Sequencing the genomes of 1000 actinobacteria strains.</title>
        <authorList>
            <person name="Klenk H.-P."/>
        </authorList>
    </citation>
    <scope>NUCLEOTIDE SEQUENCE [LARGE SCALE GENOMIC DNA]</scope>
    <source>
        <strain evidence="2 3">DSM 100723</strain>
    </source>
</reference>
<keyword evidence="3" id="KW-1185">Reference proteome</keyword>